<comment type="caution">
    <text evidence="1">The sequence shown here is derived from an EMBL/GenBank/DDBJ whole genome shotgun (WGS) entry which is preliminary data.</text>
</comment>
<keyword evidence="2" id="KW-1185">Reference proteome</keyword>
<name>A0A9P6KL18_9PLEO</name>
<dbReference type="Proteomes" id="UP000756921">
    <property type="component" value="Unassembled WGS sequence"/>
</dbReference>
<dbReference type="EMBL" id="WJXW01000014">
    <property type="protein sequence ID" value="KAF9730432.1"/>
    <property type="molecule type" value="Genomic_DNA"/>
</dbReference>
<sequence length="217" mass="24210">MPPNARRTKQQLDEELEYHIATDWEHFRRFAPRKSIVLDEVVLCFNEGPFWGCEIPSVPHWYLDYLCSGGENFLLWKDEAFVAALSLMGYRKVDVPSTQAPGIPRVASFLWPKTAPPGPSNTTPKTAAQIDSELVPPPPRPGSATPTFDYSALAKMARDSVDKRYLPTAEDAIGAATVGPGLHLENELDRSRSYDAAIKRLLSGFRNFDLRTFGQST</sequence>
<dbReference type="AlphaFoldDB" id="A0A9P6KL18"/>
<protein>
    <submittedName>
        <fullName evidence="1">Uncharacterized protein</fullName>
    </submittedName>
</protein>
<dbReference type="OrthoDB" id="3780798at2759"/>
<evidence type="ECO:0000313" key="1">
    <source>
        <dbReference type="EMBL" id="KAF9730432.1"/>
    </source>
</evidence>
<evidence type="ECO:0000313" key="2">
    <source>
        <dbReference type="Proteomes" id="UP000756921"/>
    </source>
</evidence>
<proteinExistence type="predicted"/>
<reference evidence="1" key="1">
    <citation type="journal article" date="2020" name="Mol. Plant Microbe Interact.">
        <title>Genome Sequence of the Biocontrol Agent Coniothyrium minitans strain Conio (IMI 134523).</title>
        <authorList>
            <person name="Patel D."/>
            <person name="Shittu T.A."/>
            <person name="Baroncelli R."/>
            <person name="Muthumeenakshi S."/>
            <person name="Osborne T.H."/>
            <person name="Janganan T.K."/>
            <person name="Sreenivasaprasad S."/>
        </authorList>
    </citation>
    <scope>NUCLEOTIDE SEQUENCE</scope>
    <source>
        <strain evidence="1">Conio</strain>
    </source>
</reference>
<gene>
    <name evidence="1" type="ORF">PMIN01_11301</name>
</gene>
<accession>A0A9P6KL18</accession>
<organism evidence="1 2">
    <name type="scientific">Paraphaeosphaeria minitans</name>
    <dbReference type="NCBI Taxonomy" id="565426"/>
    <lineage>
        <taxon>Eukaryota</taxon>
        <taxon>Fungi</taxon>
        <taxon>Dikarya</taxon>
        <taxon>Ascomycota</taxon>
        <taxon>Pezizomycotina</taxon>
        <taxon>Dothideomycetes</taxon>
        <taxon>Pleosporomycetidae</taxon>
        <taxon>Pleosporales</taxon>
        <taxon>Massarineae</taxon>
        <taxon>Didymosphaeriaceae</taxon>
        <taxon>Paraphaeosphaeria</taxon>
    </lineage>
</organism>